<feature type="domain" description="DUF4126" evidence="3">
    <location>
        <begin position="4"/>
        <end position="172"/>
    </location>
</feature>
<sequence length="211" mass="21781">MESLALTFSSGWASGINAYLVVLVLGVVQRTTGAEEIPDVLGTWPVLAAAGLMYAIEFVADKVPYIDSTWDSISTVIRPTIGAVIGVLLAGEADSLNEAVGGVVGGTSALMSHLIKASERLAVNTSPEPVSNSVVSLAEDGLVLGVVWFATEHPLAAAGVAGVLLVAGLVLVYLIVRAVRGGWRRLTRRGRRGAPPPGGPSDGTTKPYPVQ</sequence>
<dbReference type="EMBL" id="JZDQ02000020">
    <property type="protein sequence ID" value="OIJ25949.1"/>
    <property type="molecule type" value="Genomic_DNA"/>
</dbReference>
<keyword evidence="5" id="KW-1185">Reference proteome</keyword>
<organism evidence="4 5">
    <name type="scientific">Nocardioides luteus</name>
    <dbReference type="NCBI Taxonomy" id="1844"/>
    <lineage>
        <taxon>Bacteria</taxon>
        <taxon>Bacillati</taxon>
        <taxon>Actinomycetota</taxon>
        <taxon>Actinomycetes</taxon>
        <taxon>Propionibacteriales</taxon>
        <taxon>Nocardioidaceae</taxon>
        <taxon>Nocardioides</taxon>
    </lineage>
</organism>
<protein>
    <recommendedName>
        <fullName evidence="3">DUF4126 domain-containing protein</fullName>
    </recommendedName>
</protein>
<dbReference type="AlphaFoldDB" id="A0A1J4N2Z4"/>
<evidence type="ECO:0000259" key="3">
    <source>
        <dbReference type="Pfam" id="PF13548"/>
    </source>
</evidence>
<name>A0A1J4N2Z4_9ACTN</name>
<evidence type="ECO:0000256" key="2">
    <source>
        <dbReference type="SAM" id="Phobius"/>
    </source>
</evidence>
<keyword evidence="2" id="KW-0472">Membrane</keyword>
<accession>A0A1J4N2Z4</accession>
<comment type="caution">
    <text evidence="4">The sequence shown here is derived from an EMBL/GenBank/DDBJ whole genome shotgun (WGS) entry which is preliminary data.</text>
</comment>
<dbReference type="Pfam" id="PF13548">
    <property type="entry name" value="DUF4126"/>
    <property type="match status" value="1"/>
</dbReference>
<dbReference type="OrthoDB" id="181455at2"/>
<evidence type="ECO:0000313" key="5">
    <source>
        <dbReference type="Proteomes" id="UP000033772"/>
    </source>
</evidence>
<dbReference type="InterPro" id="IPR025196">
    <property type="entry name" value="DUF4126"/>
</dbReference>
<dbReference type="RefSeq" id="WP_045551727.1">
    <property type="nucleotide sequence ID" value="NZ_JZDQ02000020.1"/>
</dbReference>
<keyword evidence="2" id="KW-0812">Transmembrane</keyword>
<proteinExistence type="predicted"/>
<feature type="region of interest" description="Disordered" evidence="1">
    <location>
        <begin position="187"/>
        <end position="211"/>
    </location>
</feature>
<feature type="transmembrane region" description="Helical" evidence="2">
    <location>
        <begin position="155"/>
        <end position="176"/>
    </location>
</feature>
<feature type="transmembrane region" description="Helical" evidence="2">
    <location>
        <begin position="40"/>
        <end position="60"/>
    </location>
</feature>
<reference evidence="4" key="1">
    <citation type="submission" date="2016-10" db="EMBL/GenBank/DDBJ databases">
        <title>Draft Genome Sequence of Nocardioides luteus Strain BAFB, an Alkane-Degrading Bacterium Isolated from JP-7 Polluted Soil.</title>
        <authorList>
            <person name="Brown L."/>
            <person name="Ruiz O.N."/>
            <person name="Gunasekera T."/>
        </authorList>
    </citation>
    <scope>NUCLEOTIDE SEQUENCE [LARGE SCALE GENOMIC DNA]</scope>
    <source>
        <strain evidence="4">BAFB</strain>
    </source>
</reference>
<gene>
    <name evidence="4" type="ORF">UG56_015345</name>
</gene>
<dbReference type="STRING" id="1844.UG56_015345"/>
<evidence type="ECO:0000313" key="4">
    <source>
        <dbReference type="EMBL" id="OIJ25949.1"/>
    </source>
</evidence>
<feature type="transmembrane region" description="Helical" evidence="2">
    <location>
        <begin position="6"/>
        <end position="28"/>
    </location>
</feature>
<evidence type="ECO:0000256" key="1">
    <source>
        <dbReference type="SAM" id="MobiDB-lite"/>
    </source>
</evidence>
<dbReference type="Proteomes" id="UP000033772">
    <property type="component" value="Unassembled WGS sequence"/>
</dbReference>
<keyword evidence="2" id="KW-1133">Transmembrane helix</keyword>